<proteinExistence type="predicted"/>
<feature type="compositionally biased region" description="Basic and acidic residues" evidence="1">
    <location>
        <begin position="1"/>
        <end position="21"/>
    </location>
</feature>
<evidence type="ECO:0000313" key="3">
    <source>
        <dbReference type="Proteomes" id="UP000029920"/>
    </source>
</evidence>
<name>A0A4U8UA40_9HELI</name>
<organism evidence="2 3">
    <name type="scientific">Helicobacter apodemus</name>
    <dbReference type="NCBI Taxonomy" id="135569"/>
    <lineage>
        <taxon>Bacteria</taxon>
        <taxon>Pseudomonadati</taxon>
        <taxon>Campylobacterota</taxon>
        <taxon>Epsilonproteobacteria</taxon>
        <taxon>Campylobacterales</taxon>
        <taxon>Helicobacteraceae</taxon>
        <taxon>Helicobacter</taxon>
    </lineage>
</organism>
<evidence type="ECO:0000313" key="2">
    <source>
        <dbReference type="EMBL" id="TLE10729.1"/>
    </source>
</evidence>
<evidence type="ECO:0000256" key="1">
    <source>
        <dbReference type="SAM" id="MobiDB-lite"/>
    </source>
</evidence>
<comment type="caution">
    <text evidence="2">The sequence shown here is derived from an EMBL/GenBank/DDBJ whole genome shotgun (WGS) entry which is preliminary data.</text>
</comment>
<accession>A0A4U8UA40</accession>
<dbReference type="EMBL" id="JRPC02000135">
    <property type="protein sequence ID" value="TLE10729.1"/>
    <property type="molecule type" value="Genomic_DNA"/>
</dbReference>
<sequence>MEEKGANNEKALKENSREALHTRGHNNASECSCMGSGNPTLYRNDLPNGGVETKENKEREWIALSAKEKAQAKQRERILQDYESAKLSGIAVKHFIELKNRED</sequence>
<dbReference type="RefSeq" id="WP_138155367.1">
    <property type="nucleotide sequence ID" value="NZ_JRPC02000135.1"/>
</dbReference>
<feature type="compositionally biased region" description="Polar residues" evidence="1">
    <location>
        <begin position="25"/>
        <end position="41"/>
    </location>
</feature>
<dbReference type="Proteomes" id="UP000029920">
    <property type="component" value="Unassembled WGS sequence"/>
</dbReference>
<feature type="region of interest" description="Disordered" evidence="1">
    <location>
        <begin position="1"/>
        <end position="54"/>
    </location>
</feature>
<feature type="non-terminal residue" evidence="2">
    <location>
        <position position="103"/>
    </location>
</feature>
<gene>
    <name evidence="2" type="ORF">LS72_010655</name>
</gene>
<reference evidence="2 3" key="1">
    <citation type="journal article" date="2014" name="Genome Announc.">
        <title>Draft genome sequences of eight enterohepatic helicobacter species isolated from both laboratory and wild rodents.</title>
        <authorList>
            <person name="Sheh A."/>
            <person name="Shen Z."/>
            <person name="Fox J.G."/>
        </authorList>
    </citation>
    <scope>NUCLEOTIDE SEQUENCE [LARGE SCALE GENOMIC DNA]</scope>
    <source>
        <strain evidence="2 3">MIT-03-7007</strain>
    </source>
</reference>
<keyword evidence="3" id="KW-1185">Reference proteome</keyword>
<protein>
    <submittedName>
        <fullName evidence="2">Uncharacterized protein</fullName>
    </submittedName>
</protein>
<dbReference type="AlphaFoldDB" id="A0A4U8UA40"/>